<organism evidence="1 2">
    <name type="scientific">Pseudoalteromonas luteoviolacea CPMOR-1</name>
    <dbReference type="NCBI Taxonomy" id="1365248"/>
    <lineage>
        <taxon>Bacteria</taxon>
        <taxon>Pseudomonadati</taxon>
        <taxon>Pseudomonadota</taxon>
        <taxon>Gammaproteobacteria</taxon>
        <taxon>Alteromonadales</taxon>
        <taxon>Pseudoalteromonadaceae</taxon>
        <taxon>Pseudoalteromonas</taxon>
    </lineage>
</organism>
<evidence type="ECO:0000313" key="1">
    <source>
        <dbReference type="EMBL" id="KZN59802.1"/>
    </source>
</evidence>
<dbReference type="EMBL" id="AUYC01000051">
    <property type="protein sequence ID" value="KZN59802.1"/>
    <property type="molecule type" value="Genomic_DNA"/>
</dbReference>
<dbReference type="AlphaFoldDB" id="A0A167IPU3"/>
<name>A0A167IPU3_9GAMM</name>
<dbReference type="Proteomes" id="UP000076486">
    <property type="component" value="Unassembled WGS sequence"/>
</dbReference>
<reference evidence="1 2" key="1">
    <citation type="submission" date="2013-07" db="EMBL/GenBank/DDBJ databases">
        <title>Comparative Genomic and Metabolomic Analysis of Twelve Strains of Pseudoalteromonas luteoviolacea.</title>
        <authorList>
            <person name="Vynne N.G."/>
            <person name="Mansson M."/>
            <person name="Gram L."/>
        </authorList>
    </citation>
    <scope>NUCLEOTIDE SEQUENCE [LARGE SCALE GENOMIC DNA]</scope>
    <source>
        <strain evidence="1 2">CPMOR-1</strain>
    </source>
</reference>
<proteinExistence type="predicted"/>
<sequence>MIYSMLIYFASAVSSSQNVDYNYLNQLPSQCDTYAQLANQGYNMLPCFSATLGRNRTNQSVIRDAYRQFHALNWDVLSNQAGVVDYSSNYLLKRDTFPVWQSWPNLNSFSKITDDSWQGSKTAIPKKCLDFISERELTLFEKNNQSITNINNPLLLETTFNPQGQILIDNNNNPVYYSIHLNKVAFDYLKNNEKTSPKIFPVADDYTNKRGAIFIKAAWLIDDYSSTQNYHQAAAFIVEKKHQTVTNCKLEIVGLSALHIVNKNNPTPLAFMPEDTSHTLNMWSWATYIHSDVVPTIPQDSNSDIKLNSNYPLFNASYKAIKENCYDKQGNLNTNLPSCKINKPTCYTNTTSCEPSTILGLLSNEDKDILAIYNSKTAELLSNSVWGNYRILNSQWSDMGVIKPKYLANPILEPFEGLNSSCSGCHSDANTVKFNDFIFSTNLKLN</sequence>
<protein>
    <submittedName>
        <fullName evidence="1">Uncharacterized protein</fullName>
    </submittedName>
</protein>
<dbReference type="PATRIC" id="fig|1365248.3.peg.4244"/>
<comment type="caution">
    <text evidence="1">The sequence shown here is derived from an EMBL/GenBank/DDBJ whole genome shotgun (WGS) entry which is preliminary data.</text>
</comment>
<accession>A0A167IPU3</accession>
<gene>
    <name evidence="1" type="ORF">N473_02500</name>
</gene>
<evidence type="ECO:0000313" key="2">
    <source>
        <dbReference type="Proteomes" id="UP000076486"/>
    </source>
</evidence>